<dbReference type="EMBL" id="UYYA01000412">
    <property type="protein sequence ID" value="VDM53794.1"/>
    <property type="molecule type" value="Genomic_DNA"/>
</dbReference>
<dbReference type="InterPro" id="IPR050111">
    <property type="entry name" value="C-type_lectin/snaclec_domain"/>
</dbReference>
<evidence type="ECO:0000313" key="4">
    <source>
        <dbReference type="WBParaSite" id="ACOC_0000220801-mRNA-1"/>
    </source>
</evidence>
<dbReference type="Gene3D" id="3.10.100.10">
    <property type="entry name" value="Mannose-Binding Protein A, subunit A"/>
    <property type="match status" value="1"/>
</dbReference>
<gene>
    <name evidence="2" type="ORF">ACOC_LOCUS2209</name>
</gene>
<dbReference type="AlphaFoldDB" id="A0A0R3PDY4"/>
<dbReference type="CDD" id="cd00037">
    <property type="entry name" value="CLECT"/>
    <property type="match status" value="1"/>
</dbReference>
<dbReference type="PROSITE" id="PS50041">
    <property type="entry name" value="C_TYPE_LECTIN_2"/>
    <property type="match status" value="1"/>
</dbReference>
<dbReference type="InterPro" id="IPR001304">
    <property type="entry name" value="C-type_lectin-like"/>
</dbReference>
<reference evidence="4" key="1">
    <citation type="submission" date="2017-02" db="UniProtKB">
        <authorList>
            <consortium name="WormBaseParasite"/>
        </authorList>
    </citation>
    <scope>IDENTIFICATION</scope>
</reference>
<proteinExistence type="predicted"/>
<dbReference type="Pfam" id="PF00059">
    <property type="entry name" value="Lectin_C"/>
    <property type="match status" value="1"/>
</dbReference>
<protein>
    <submittedName>
        <fullName evidence="4">C-type lectin domain-containing protein</fullName>
    </submittedName>
</protein>
<evidence type="ECO:0000259" key="1">
    <source>
        <dbReference type="PROSITE" id="PS50041"/>
    </source>
</evidence>
<dbReference type="PANTHER" id="PTHR22803">
    <property type="entry name" value="MANNOSE, PHOSPHOLIPASE, LECTIN RECEPTOR RELATED"/>
    <property type="match status" value="1"/>
</dbReference>
<feature type="domain" description="C-type lectin" evidence="1">
    <location>
        <begin position="44"/>
        <end position="155"/>
    </location>
</feature>
<dbReference type="SUPFAM" id="SSF56436">
    <property type="entry name" value="C-type lectin-like"/>
    <property type="match status" value="1"/>
</dbReference>
<dbReference type="Proteomes" id="UP000267027">
    <property type="component" value="Unassembled WGS sequence"/>
</dbReference>
<dbReference type="WBParaSite" id="ACOC_0000220801-mRNA-1">
    <property type="protein sequence ID" value="ACOC_0000220801-mRNA-1"/>
    <property type="gene ID" value="ACOC_0000220801"/>
</dbReference>
<evidence type="ECO:0000313" key="2">
    <source>
        <dbReference type="EMBL" id="VDM53794.1"/>
    </source>
</evidence>
<dbReference type="SMART" id="SM00034">
    <property type="entry name" value="CLECT"/>
    <property type="match status" value="1"/>
</dbReference>
<dbReference type="OMA" id="WFQSCCK"/>
<organism evidence="4">
    <name type="scientific">Angiostrongylus costaricensis</name>
    <name type="common">Nematode worm</name>
    <dbReference type="NCBI Taxonomy" id="334426"/>
    <lineage>
        <taxon>Eukaryota</taxon>
        <taxon>Metazoa</taxon>
        <taxon>Ecdysozoa</taxon>
        <taxon>Nematoda</taxon>
        <taxon>Chromadorea</taxon>
        <taxon>Rhabditida</taxon>
        <taxon>Rhabditina</taxon>
        <taxon>Rhabditomorpha</taxon>
        <taxon>Strongyloidea</taxon>
        <taxon>Metastrongylidae</taxon>
        <taxon>Angiostrongylus</taxon>
    </lineage>
</organism>
<sequence length="182" mass="21004">MHNDALRDYPSAAIITYIIDAAQDSNVSAASVKPCDAGWRYFPHTKSCYKLIDEELPWSAAEYRCLFQGAHHTSIESAAENQFVHELSRRSEMWTGAAYFGNSYVNSDRKPYGRYTNWKDGITPPKNRARRCIKLDRDGKWFQSCCRKVSLTVCEKPAAYSWESIKSTNNLTGFRRFKFSRF</sequence>
<reference evidence="2 3" key="2">
    <citation type="submission" date="2018-11" db="EMBL/GenBank/DDBJ databases">
        <authorList>
            <consortium name="Pathogen Informatics"/>
        </authorList>
    </citation>
    <scope>NUCLEOTIDE SEQUENCE [LARGE SCALE GENOMIC DNA]</scope>
    <source>
        <strain evidence="2 3">Costa Rica</strain>
    </source>
</reference>
<accession>A0A0R3PDY4</accession>
<name>A0A0R3PDY4_ANGCS</name>
<evidence type="ECO:0000313" key="3">
    <source>
        <dbReference type="Proteomes" id="UP000267027"/>
    </source>
</evidence>
<dbReference type="OrthoDB" id="5877913at2759"/>
<dbReference type="InterPro" id="IPR016186">
    <property type="entry name" value="C-type_lectin-like/link_sf"/>
</dbReference>
<dbReference type="STRING" id="334426.A0A0R3PDY4"/>
<keyword evidence="3" id="KW-1185">Reference proteome</keyword>
<dbReference type="InterPro" id="IPR016187">
    <property type="entry name" value="CTDL_fold"/>
</dbReference>